<sequence>MPPSSSASSAMSETSDHTEMKTSKKFPPPVENPLSRSDGLQKLMEELEKELDAPEKHIGKMTENVTPNDSITDEEAEMIELEIMEGKVSIRMECMGKIRRQAAVVRLMTALMELDLDVQHSTASVVNDSVIQLVTATMGTRLFTQEQLRSQLCFEVCHVTQDSLFSCLR</sequence>
<proteinExistence type="predicted"/>
<dbReference type="AlphaFoldDB" id="A0ABD1M1N2"/>
<comment type="caution">
    <text evidence="3">The sequence shown here is derived from an EMBL/GenBank/DDBJ whole genome shotgun (WGS) entry which is preliminary data.</text>
</comment>
<keyword evidence="1" id="KW-0804">Transcription</keyword>
<dbReference type="GO" id="GO:0005634">
    <property type="term" value="C:nucleus"/>
    <property type="evidence" value="ECO:0007669"/>
    <property type="project" value="UniProtKB-SubCell"/>
</dbReference>
<dbReference type="InterPro" id="IPR045084">
    <property type="entry name" value="AIB/MYC-like"/>
</dbReference>
<accession>A0ABD1M1N2</accession>
<dbReference type="Proteomes" id="UP001603857">
    <property type="component" value="Unassembled WGS sequence"/>
</dbReference>
<feature type="region of interest" description="Disordered" evidence="2">
    <location>
        <begin position="1"/>
        <end position="44"/>
    </location>
</feature>
<gene>
    <name evidence="3" type="ORF">Fmac_017280</name>
</gene>
<name>A0ABD1M1N2_9FABA</name>
<reference evidence="3 4" key="1">
    <citation type="submission" date="2024-08" db="EMBL/GenBank/DDBJ databases">
        <title>Insights into the chromosomal genome structure of Flemingia macrophylla.</title>
        <authorList>
            <person name="Ding Y."/>
            <person name="Zhao Y."/>
            <person name="Bi W."/>
            <person name="Wu M."/>
            <person name="Zhao G."/>
            <person name="Gong Y."/>
            <person name="Li W."/>
            <person name="Zhang P."/>
        </authorList>
    </citation>
    <scope>NUCLEOTIDE SEQUENCE [LARGE SCALE GENOMIC DNA]</scope>
    <source>
        <strain evidence="3">DYQJB</strain>
        <tissue evidence="3">Leaf</tissue>
    </source>
</reference>
<evidence type="ECO:0000256" key="1">
    <source>
        <dbReference type="RuleBase" id="RU369104"/>
    </source>
</evidence>
<comment type="subcellular location">
    <subcellularLocation>
        <location evidence="1">Nucleus</location>
    </subcellularLocation>
</comment>
<evidence type="ECO:0000256" key="2">
    <source>
        <dbReference type="SAM" id="MobiDB-lite"/>
    </source>
</evidence>
<evidence type="ECO:0000313" key="4">
    <source>
        <dbReference type="Proteomes" id="UP001603857"/>
    </source>
</evidence>
<keyword evidence="1" id="KW-0539">Nucleus</keyword>
<protein>
    <recommendedName>
        <fullName evidence="1">Transcription factor</fullName>
        <shortName evidence="1">bHLH transcription factor</shortName>
    </recommendedName>
    <alternativeName>
        <fullName evidence="1">Basic helix-loop-helix protein</fullName>
    </alternativeName>
</protein>
<organism evidence="3 4">
    <name type="scientific">Flemingia macrophylla</name>
    <dbReference type="NCBI Taxonomy" id="520843"/>
    <lineage>
        <taxon>Eukaryota</taxon>
        <taxon>Viridiplantae</taxon>
        <taxon>Streptophyta</taxon>
        <taxon>Embryophyta</taxon>
        <taxon>Tracheophyta</taxon>
        <taxon>Spermatophyta</taxon>
        <taxon>Magnoliopsida</taxon>
        <taxon>eudicotyledons</taxon>
        <taxon>Gunneridae</taxon>
        <taxon>Pentapetalae</taxon>
        <taxon>rosids</taxon>
        <taxon>fabids</taxon>
        <taxon>Fabales</taxon>
        <taxon>Fabaceae</taxon>
        <taxon>Papilionoideae</taxon>
        <taxon>50 kb inversion clade</taxon>
        <taxon>NPAAA clade</taxon>
        <taxon>indigoferoid/millettioid clade</taxon>
        <taxon>Phaseoleae</taxon>
        <taxon>Flemingia</taxon>
    </lineage>
</organism>
<keyword evidence="4" id="KW-1185">Reference proteome</keyword>
<evidence type="ECO:0000313" key="3">
    <source>
        <dbReference type="EMBL" id="KAL2329699.1"/>
    </source>
</evidence>
<feature type="compositionally biased region" description="Low complexity" evidence="2">
    <location>
        <begin position="1"/>
        <end position="12"/>
    </location>
</feature>
<dbReference type="PANTHER" id="PTHR11514">
    <property type="entry name" value="MYC"/>
    <property type="match status" value="1"/>
</dbReference>
<keyword evidence="1" id="KW-0805">Transcription regulation</keyword>
<dbReference type="EMBL" id="JBGMDY010000006">
    <property type="protein sequence ID" value="KAL2329699.1"/>
    <property type="molecule type" value="Genomic_DNA"/>
</dbReference>